<dbReference type="Proteomes" id="UP000825935">
    <property type="component" value="Chromosome 14"/>
</dbReference>
<name>A0A8T2T951_CERRI</name>
<dbReference type="AlphaFoldDB" id="A0A8T2T951"/>
<evidence type="ECO:0000313" key="1">
    <source>
        <dbReference type="EMBL" id="KAH7415361.1"/>
    </source>
</evidence>
<dbReference type="EMBL" id="CM035419">
    <property type="protein sequence ID" value="KAH7415361.1"/>
    <property type="molecule type" value="Genomic_DNA"/>
</dbReference>
<protein>
    <submittedName>
        <fullName evidence="1">Uncharacterized protein</fullName>
    </submittedName>
</protein>
<comment type="caution">
    <text evidence="1">The sequence shown here is derived from an EMBL/GenBank/DDBJ whole genome shotgun (WGS) entry which is preliminary data.</text>
</comment>
<proteinExistence type="predicted"/>
<sequence>MTCLLSSLWLGQQVTSPSRSRYSLEVHMSPSQTHPSSYQYEPQRQAPFVLAETLRSGSRFLREKASIPFRGIP</sequence>
<accession>A0A8T2T951</accession>
<organism evidence="1 2">
    <name type="scientific">Ceratopteris richardii</name>
    <name type="common">Triangle waterfern</name>
    <dbReference type="NCBI Taxonomy" id="49495"/>
    <lineage>
        <taxon>Eukaryota</taxon>
        <taxon>Viridiplantae</taxon>
        <taxon>Streptophyta</taxon>
        <taxon>Embryophyta</taxon>
        <taxon>Tracheophyta</taxon>
        <taxon>Polypodiopsida</taxon>
        <taxon>Polypodiidae</taxon>
        <taxon>Polypodiales</taxon>
        <taxon>Pteridineae</taxon>
        <taxon>Pteridaceae</taxon>
        <taxon>Parkerioideae</taxon>
        <taxon>Ceratopteris</taxon>
    </lineage>
</organism>
<reference evidence="1" key="1">
    <citation type="submission" date="2021-08" db="EMBL/GenBank/DDBJ databases">
        <title>WGS assembly of Ceratopteris richardii.</title>
        <authorList>
            <person name="Marchant D.B."/>
            <person name="Chen G."/>
            <person name="Jenkins J."/>
            <person name="Shu S."/>
            <person name="Leebens-Mack J."/>
            <person name="Grimwood J."/>
            <person name="Schmutz J."/>
            <person name="Soltis P."/>
            <person name="Soltis D."/>
            <person name="Chen Z.-H."/>
        </authorList>
    </citation>
    <scope>NUCLEOTIDE SEQUENCE</scope>
    <source>
        <strain evidence="1">Whitten #5841</strain>
        <tissue evidence="1">Leaf</tissue>
    </source>
</reference>
<keyword evidence="2" id="KW-1185">Reference proteome</keyword>
<evidence type="ECO:0000313" key="2">
    <source>
        <dbReference type="Proteomes" id="UP000825935"/>
    </source>
</evidence>
<gene>
    <name evidence="1" type="ORF">KP509_14G039400</name>
</gene>